<reference evidence="13 14" key="1">
    <citation type="submission" date="2019-01" db="EMBL/GenBank/DDBJ databases">
        <title>A draft genome assembly of the solar-powered sea slug Elysia chlorotica.</title>
        <authorList>
            <person name="Cai H."/>
            <person name="Li Q."/>
            <person name="Fang X."/>
            <person name="Li J."/>
            <person name="Curtis N.E."/>
            <person name="Altenburger A."/>
            <person name="Shibata T."/>
            <person name="Feng M."/>
            <person name="Maeda T."/>
            <person name="Schwartz J.A."/>
            <person name="Shigenobu S."/>
            <person name="Lundholm N."/>
            <person name="Nishiyama T."/>
            <person name="Yang H."/>
            <person name="Hasebe M."/>
            <person name="Li S."/>
            <person name="Pierce S.K."/>
            <person name="Wang J."/>
        </authorList>
    </citation>
    <scope>NUCLEOTIDE SEQUENCE [LARGE SCALE GENOMIC DNA]</scope>
    <source>
        <strain evidence="13">EC2010</strain>
        <tissue evidence="13">Whole organism of an adult</tissue>
    </source>
</reference>
<evidence type="ECO:0000256" key="2">
    <source>
        <dbReference type="ARBA" id="ARBA00007357"/>
    </source>
</evidence>
<dbReference type="InterPro" id="IPR000718">
    <property type="entry name" value="Peptidase_M13"/>
</dbReference>
<feature type="domain" description="Peptidase M13 N-terminal" evidence="12">
    <location>
        <begin position="197"/>
        <end position="596"/>
    </location>
</feature>
<name>A0A3S0Z8U5_ELYCH</name>
<keyword evidence="6" id="KW-0862">Zinc</keyword>
<evidence type="ECO:0000256" key="4">
    <source>
        <dbReference type="ARBA" id="ARBA00022723"/>
    </source>
</evidence>
<protein>
    <recommendedName>
        <fullName evidence="15">Peptidase M13 N-terminal domain-containing protein</fullName>
    </recommendedName>
</protein>
<evidence type="ECO:0000313" key="14">
    <source>
        <dbReference type="Proteomes" id="UP000271974"/>
    </source>
</evidence>
<dbReference type="Pfam" id="PF01431">
    <property type="entry name" value="Peptidase_M13"/>
    <property type="match status" value="1"/>
</dbReference>
<feature type="non-terminal residue" evidence="13">
    <location>
        <position position="1"/>
    </location>
</feature>
<dbReference type="GO" id="GO:0046872">
    <property type="term" value="F:metal ion binding"/>
    <property type="evidence" value="ECO:0007669"/>
    <property type="project" value="UniProtKB-KW"/>
</dbReference>
<gene>
    <name evidence="13" type="ORF">EGW08_018872</name>
</gene>
<dbReference type="PANTHER" id="PTHR11733:SF167">
    <property type="entry name" value="FI17812P1-RELATED"/>
    <property type="match status" value="1"/>
</dbReference>
<dbReference type="AlphaFoldDB" id="A0A3S0Z8U5"/>
<feature type="compositionally biased region" description="Low complexity" evidence="8">
    <location>
        <begin position="147"/>
        <end position="156"/>
    </location>
</feature>
<dbReference type="PANTHER" id="PTHR11733">
    <property type="entry name" value="ZINC METALLOPROTEASE FAMILY M13 NEPRILYSIN-RELATED"/>
    <property type="match status" value="1"/>
</dbReference>
<feature type="signal peptide" evidence="10">
    <location>
        <begin position="1"/>
        <end position="16"/>
    </location>
</feature>
<dbReference type="GO" id="GO:0005886">
    <property type="term" value="C:plasma membrane"/>
    <property type="evidence" value="ECO:0007669"/>
    <property type="project" value="TreeGrafter"/>
</dbReference>
<evidence type="ECO:0000313" key="13">
    <source>
        <dbReference type="EMBL" id="RUS73370.1"/>
    </source>
</evidence>
<evidence type="ECO:0000256" key="7">
    <source>
        <dbReference type="ARBA" id="ARBA00023049"/>
    </source>
</evidence>
<dbReference type="EMBL" id="RQTK01000944">
    <property type="protein sequence ID" value="RUS73370.1"/>
    <property type="molecule type" value="Genomic_DNA"/>
</dbReference>
<evidence type="ECO:0000256" key="3">
    <source>
        <dbReference type="ARBA" id="ARBA00022670"/>
    </source>
</evidence>
<keyword evidence="14" id="KW-1185">Reference proteome</keyword>
<keyword evidence="5" id="KW-0378">Hydrolase</keyword>
<dbReference type="InterPro" id="IPR018497">
    <property type="entry name" value="Peptidase_M13_C"/>
</dbReference>
<dbReference type="OrthoDB" id="6475849at2759"/>
<sequence>IIIIIISILINVQVLGQHPHQWTPFQVAGLLHAWLISHQISRCFCHEGQLLSFQSFRSLSVTCFHVILGLPFPRPPVTCMSNAVLIAPLDRSTWPYHRSLLSFRMRFRKRDLLFGGIAFLALVMVLILAIVLAVELGRRDDDGDGGTTAAASTGSSKGDDPSKPVSPGPVDPDLCVTAQCLRAAHYHKSSMDEQVAPCEDFYTFACGHYDEVNYVLSDVTPINKVAMENFYKMVDILSFPVDRSATSSYERKLKHFWSSCTNHFDKMELRGRPLVERVLRQVGPTFLLDEDFDPAQFDLNAKLQQTHIDFWTAAFFTVNVVTDQTDWTRKVVELNFGGLAFEYQLYLHNVYADMVLSKYSDYMTHVLSLVARDADKYVNASKIETMVNDVIEVEQHIALLVYHSPVLPAPHLDVFRMPLRNLTELAKNTIDFTAYMKNLFNQHPDLFTDDTTVSVKRYGYFHHLGDMLSELASTDDGKRKLSNYLVWVLINRYSHDLNWDYVHAKRDLDAYLYGQKDTSSGAYYCFEMARMSMAEAMDAEFVKYYAKNNNKPEAENILNAVQQEMLKGIAQLNWMTEENRETATKKIKESLHKIGYADYMVDDTYMDGLYAEASISESDYFGNILNLNNLYRIEYNRRVGEQNSRTLWVYHVFDPVVEYYNPWQELIATSAIFQDPLFNHDGPAYYNFGSVGSMMAKHLIHAVDEIGSFYRLDGAHYGDWWANVTYQRYLDIKTCAIDAQAGTDLGKYEIRPDVFYTPNATLYAEDYAPEMLADASGLKLAYEAFKQFRTSQPEKVKMPVGFPGRNVDQLFFLAFAQMNCQNTPPSIKLRQLDGNVYPSKPRVNLAVSQVAEFADVFKCSPGQPMAPKKRCTLF</sequence>
<evidence type="ECO:0000259" key="12">
    <source>
        <dbReference type="Pfam" id="PF05649"/>
    </source>
</evidence>
<dbReference type="InterPro" id="IPR042089">
    <property type="entry name" value="Peptidase_M13_dom_2"/>
</dbReference>
<dbReference type="STRING" id="188477.A0A3S0Z8U5"/>
<comment type="similarity">
    <text evidence="2">Belongs to the peptidase M13 family.</text>
</comment>
<organism evidence="13 14">
    <name type="scientific">Elysia chlorotica</name>
    <name type="common">Eastern emerald elysia</name>
    <name type="synonym">Sea slug</name>
    <dbReference type="NCBI Taxonomy" id="188477"/>
    <lineage>
        <taxon>Eukaryota</taxon>
        <taxon>Metazoa</taxon>
        <taxon>Spiralia</taxon>
        <taxon>Lophotrochozoa</taxon>
        <taxon>Mollusca</taxon>
        <taxon>Gastropoda</taxon>
        <taxon>Heterobranchia</taxon>
        <taxon>Euthyneura</taxon>
        <taxon>Panpulmonata</taxon>
        <taxon>Sacoglossa</taxon>
        <taxon>Placobranchoidea</taxon>
        <taxon>Plakobranchidae</taxon>
        <taxon>Elysia</taxon>
    </lineage>
</organism>
<keyword evidence="10" id="KW-0732">Signal</keyword>
<evidence type="ECO:0000256" key="5">
    <source>
        <dbReference type="ARBA" id="ARBA00022801"/>
    </source>
</evidence>
<dbReference type="Pfam" id="PF05649">
    <property type="entry name" value="Peptidase_M13_N"/>
    <property type="match status" value="1"/>
</dbReference>
<feature type="transmembrane region" description="Helical" evidence="9">
    <location>
        <begin position="112"/>
        <end position="134"/>
    </location>
</feature>
<dbReference type="PROSITE" id="PS51885">
    <property type="entry name" value="NEPRILYSIN"/>
    <property type="match status" value="1"/>
</dbReference>
<evidence type="ECO:0000256" key="8">
    <source>
        <dbReference type="SAM" id="MobiDB-lite"/>
    </source>
</evidence>
<dbReference type="CDD" id="cd08662">
    <property type="entry name" value="M13"/>
    <property type="match status" value="1"/>
</dbReference>
<comment type="caution">
    <text evidence="13">The sequence shown here is derived from an EMBL/GenBank/DDBJ whole genome shotgun (WGS) entry which is preliminary data.</text>
</comment>
<dbReference type="InterPro" id="IPR008753">
    <property type="entry name" value="Peptidase_M13_N"/>
</dbReference>
<keyword evidence="9" id="KW-0812">Transmembrane</keyword>
<dbReference type="Gene3D" id="3.40.390.10">
    <property type="entry name" value="Collagenase (Catalytic Domain)"/>
    <property type="match status" value="1"/>
</dbReference>
<feature type="domain" description="Peptidase M13 C-terminal" evidence="11">
    <location>
        <begin position="659"/>
        <end position="872"/>
    </location>
</feature>
<evidence type="ECO:0000259" key="11">
    <source>
        <dbReference type="Pfam" id="PF01431"/>
    </source>
</evidence>
<evidence type="ECO:0000256" key="1">
    <source>
        <dbReference type="ARBA" id="ARBA00001947"/>
    </source>
</evidence>
<keyword evidence="9" id="KW-0472">Membrane</keyword>
<evidence type="ECO:0000256" key="6">
    <source>
        <dbReference type="ARBA" id="ARBA00022833"/>
    </source>
</evidence>
<dbReference type="Proteomes" id="UP000271974">
    <property type="component" value="Unassembled WGS sequence"/>
</dbReference>
<comment type="cofactor">
    <cofactor evidence="1">
        <name>Zn(2+)</name>
        <dbReference type="ChEBI" id="CHEBI:29105"/>
    </cofactor>
</comment>
<dbReference type="SUPFAM" id="SSF55486">
    <property type="entry name" value="Metalloproteases ('zincins'), catalytic domain"/>
    <property type="match status" value="1"/>
</dbReference>
<dbReference type="InterPro" id="IPR024079">
    <property type="entry name" value="MetalloPept_cat_dom_sf"/>
</dbReference>
<dbReference type="GO" id="GO:0016485">
    <property type="term" value="P:protein processing"/>
    <property type="evidence" value="ECO:0007669"/>
    <property type="project" value="TreeGrafter"/>
</dbReference>
<evidence type="ECO:0000256" key="9">
    <source>
        <dbReference type="SAM" id="Phobius"/>
    </source>
</evidence>
<dbReference type="GO" id="GO:0004222">
    <property type="term" value="F:metalloendopeptidase activity"/>
    <property type="evidence" value="ECO:0007669"/>
    <property type="project" value="InterPro"/>
</dbReference>
<evidence type="ECO:0000256" key="10">
    <source>
        <dbReference type="SAM" id="SignalP"/>
    </source>
</evidence>
<keyword evidence="9" id="KW-1133">Transmembrane helix</keyword>
<keyword evidence="3" id="KW-0645">Protease</keyword>
<keyword evidence="7" id="KW-0482">Metalloprotease</keyword>
<dbReference type="Gene3D" id="1.10.1380.10">
    <property type="entry name" value="Neutral endopeptidase , domain2"/>
    <property type="match status" value="1"/>
</dbReference>
<accession>A0A3S0Z8U5</accession>
<proteinExistence type="inferred from homology"/>
<feature type="chain" id="PRO_5018626808" description="Peptidase M13 N-terminal domain-containing protein" evidence="10">
    <location>
        <begin position="17"/>
        <end position="874"/>
    </location>
</feature>
<feature type="region of interest" description="Disordered" evidence="8">
    <location>
        <begin position="141"/>
        <end position="168"/>
    </location>
</feature>
<keyword evidence="4" id="KW-0479">Metal-binding</keyword>
<evidence type="ECO:0008006" key="15">
    <source>
        <dbReference type="Google" id="ProtNLM"/>
    </source>
</evidence>